<dbReference type="InterPro" id="IPR002129">
    <property type="entry name" value="PyrdxlP-dep_de-COase"/>
</dbReference>
<dbReference type="PRINTS" id="PR00800">
    <property type="entry name" value="YHDCRBOXLASE"/>
</dbReference>
<dbReference type="RefSeq" id="WP_121008299.1">
    <property type="nucleotide sequence ID" value="NZ_RBXO01000001.1"/>
</dbReference>
<dbReference type="AlphaFoldDB" id="A0A495W6U9"/>
<comment type="caution">
    <text evidence="8">The sequence shown here is derived from an EMBL/GenBank/DDBJ whole genome shotgun (WGS) entry which is preliminary data.</text>
</comment>
<evidence type="ECO:0000256" key="5">
    <source>
        <dbReference type="ARBA" id="ARBA00023239"/>
    </source>
</evidence>
<evidence type="ECO:0000313" key="8">
    <source>
        <dbReference type="EMBL" id="RKT56800.1"/>
    </source>
</evidence>
<evidence type="ECO:0000256" key="6">
    <source>
        <dbReference type="PIRSR" id="PIRSR602129-50"/>
    </source>
</evidence>
<dbReference type="SUPFAM" id="SSF53383">
    <property type="entry name" value="PLP-dependent transferases"/>
    <property type="match status" value="1"/>
</dbReference>
<comment type="cofactor">
    <cofactor evidence="1 6 7">
        <name>pyridoxal 5'-phosphate</name>
        <dbReference type="ChEBI" id="CHEBI:597326"/>
    </cofactor>
</comment>
<keyword evidence="5 7" id="KW-0456">Lyase</keyword>
<dbReference type="EMBL" id="RBXO01000001">
    <property type="protein sequence ID" value="RKT56800.1"/>
    <property type="molecule type" value="Genomic_DNA"/>
</dbReference>
<evidence type="ECO:0000256" key="7">
    <source>
        <dbReference type="RuleBase" id="RU000382"/>
    </source>
</evidence>
<name>A0A495W6U9_9PSEU</name>
<sequence>MQPDEFRRIGHEVIDWIADYRERLADLPVRSRVEPGWVRSRLAPLPERGEGFDGLLADLDRVVVPGTTHWQHPGFYAYFPSNASLPSVLGDLLSSGLGVQGMLWSTSPACTEVEQHLLDELVGAMGLPESFRGGGVIQDTASSAALVAVLAALHRKSDKWRQSGVDGGETVYVSSQTHSSVERAARMAGLGAESVRAIAVSPGDQSMDAAELAGQVQSDVDNGRTPVLVCATVGTTGTGAVDPIRAVAEVCARHGIWLHVDAAWAGPAALCPEHRHLFDGLELADSFCANAHKWMLTAFDLSLFWTAHPDVLVDALTILPEYLRNSATESGAVVDYRDWQIPLGRRFRALKLWSVLRWYGLEGIRAHLRGHVELAGLLESWVAADERWDLVAPRSLSLVTIAHRDGDAATRRALDAVNAEGTAFLTHTVVNGRLAIRVAIGAEATREHHVRAMWDALRAAGERDGEATRPGGAAV</sequence>
<evidence type="ECO:0000256" key="3">
    <source>
        <dbReference type="ARBA" id="ARBA00022793"/>
    </source>
</evidence>
<dbReference type="GO" id="GO:0005737">
    <property type="term" value="C:cytoplasm"/>
    <property type="evidence" value="ECO:0007669"/>
    <property type="project" value="TreeGrafter"/>
</dbReference>
<dbReference type="PANTHER" id="PTHR11999:SF70">
    <property type="entry name" value="MIP05841P"/>
    <property type="match status" value="1"/>
</dbReference>
<evidence type="ECO:0000256" key="4">
    <source>
        <dbReference type="ARBA" id="ARBA00022898"/>
    </source>
</evidence>
<organism evidence="8 9">
    <name type="scientific">Saccharothrix australiensis</name>
    <dbReference type="NCBI Taxonomy" id="2072"/>
    <lineage>
        <taxon>Bacteria</taxon>
        <taxon>Bacillati</taxon>
        <taxon>Actinomycetota</taxon>
        <taxon>Actinomycetes</taxon>
        <taxon>Pseudonocardiales</taxon>
        <taxon>Pseudonocardiaceae</taxon>
        <taxon>Saccharothrix</taxon>
    </lineage>
</organism>
<dbReference type="Proteomes" id="UP000282084">
    <property type="component" value="Unassembled WGS sequence"/>
</dbReference>
<evidence type="ECO:0000256" key="1">
    <source>
        <dbReference type="ARBA" id="ARBA00001933"/>
    </source>
</evidence>
<comment type="similarity">
    <text evidence="2 7">Belongs to the group II decarboxylase family.</text>
</comment>
<dbReference type="InterPro" id="IPR015422">
    <property type="entry name" value="PyrdxlP-dep_Trfase_small"/>
</dbReference>
<gene>
    <name evidence="8" type="ORF">C8E97_5512</name>
</gene>
<proteinExistence type="inferred from homology"/>
<evidence type="ECO:0000256" key="2">
    <source>
        <dbReference type="ARBA" id="ARBA00009533"/>
    </source>
</evidence>
<dbReference type="OrthoDB" id="3335676at2"/>
<keyword evidence="4 6" id="KW-0663">Pyridoxal phosphate</keyword>
<protein>
    <submittedName>
        <fullName evidence="8">Aromatic-L-amino-acid decarboxylase</fullName>
    </submittedName>
</protein>
<dbReference type="Gene3D" id="3.90.1150.10">
    <property type="entry name" value="Aspartate Aminotransferase, domain 1"/>
    <property type="match status" value="1"/>
</dbReference>
<feature type="modified residue" description="N6-(pyridoxal phosphate)lysine" evidence="6">
    <location>
        <position position="293"/>
    </location>
</feature>
<dbReference type="Pfam" id="PF00282">
    <property type="entry name" value="Pyridoxal_deC"/>
    <property type="match status" value="1"/>
</dbReference>
<keyword evidence="3" id="KW-0210">Decarboxylase</keyword>
<dbReference type="GO" id="GO:0006520">
    <property type="term" value="P:amino acid metabolic process"/>
    <property type="evidence" value="ECO:0007669"/>
    <property type="project" value="InterPro"/>
</dbReference>
<reference evidence="8 9" key="1">
    <citation type="submission" date="2018-10" db="EMBL/GenBank/DDBJ databases">
        <title>Sequencing the genomes of 1000 actinobacteria strains.</title>
        <authorList>
            <person name="Klenk H.-P."/>
        </authorList>
    </citation>
    <scope>NUCLEOTIDE SEQUENCE [LARGE SCALE GENOMIC DNA]</scope>
    <source>
        <strain evidence="8 9">DSM 43800</strain>
    </source>
</reference>
<dbReference type="Gene3D" id="3.40.640.10">
    <property type="entry name" value="Type I PLP-dependent aspartate aminotransferase-like (Major domain)"/>
    <property type="match status" value="1"/>
</dbReference>
<dbReference type="PANTHER" id="PTHR11999">
    <property type="entry name" value="GROUP II PYRIDOXAL-5-PHOSPHATE DECARBOXYLASE"/>
    <property type="match status" value="1"/>
</dbReference>
<dbReference type="Gene3D" id="1.20.1340.10">
    <property type="entry name" value="dopa decarboxylase, N-terminal domain"/>
    <property type="match status" value="1"/>
</dbReference>
<dbReference type="InterPro" id="IPR015424">
    <property type="entry name" value="PyrdxlP-dep_Trfase"/>
</dbReference>
<dbReference type="InterPro" id="IPR010977">
    <property type="entry name" value="Aromatic_deC"/>
</dbReference>
<dbReference type="InterPro" id="IPR015421">
    <property type="entry name" value="PyrdxlP-dep_Trfase_major"/>
</dbReference>
<dbReference type="GO" id="GO:0019752">
    <property type="term" value="P:carboxylic acid metabolic process"/>
    <property type="evidence" value="ECO:0007669"/>
    <property type="project" value="InterPro"/>
</dbReference>
<accession>A0A495W6U9</accession>
<dbReference type="GO" id="GO:0004058">
    <property type="term" value="F:aromatic-L-amino-acid decarboxylase activity"/>
    <property type="evidence" value="ECO:0007669"/>
    <property type="project" value="UniProtKB-ARBA"/>
</dbReference>
<dbReference type="GO" id="GO:0030170">
    <property type="term" value="F:pyridoxal phosphate binding"/>
    <property type="evidence" value="ECO:0007669"/>
    <property type="project" value="InterPro"/>
</dbReference>
<keyword evidence="9" id="KW-1185">Reference proteome</keyword>
<evidence type="ECO:0000313" key="9">
    <source>
        <dbReference type="Proteomes" id="UP000282084"/>
    </source>
</evidence>